<comment type="caution">
    <text evidence="1">The sequence shown here is derived from an EMBL/GenBank/DDBJ whole genome shotgun (WGS) entry which is preliminary data.</text>
</comment>
<evidence type="ECO:0000313" key="2">
    <source>
        <dbReference type="Proteomes" id="UP001234297"/>
    </source>
</evidence>
<sequence length="80" mass="8960">MDRRGFADLLTTHFSQAVTTRVCEVKLFTGCEASGRVQFQVAFELHPGVELLGCRIFSNELRFASLSGGCQCIRWLFVCV</sequence>
<accession>A0ACC2M314</accession>
<gene>
    <name evidence="1" type="ORF">MRB53_016739</name>
</gene>
<dbReference type="EMBL" id="CM056813">
    <property type="protein sequence ID" value="KAJ8640045.1"/>
    <property type="molecule type" value="Genomic_DNA"/>
</dbReference>
<evidence type="ECO:0000313" key="1">
    <source>
        <dbReference type="EMBL" id="KAJ8640045.1"/>
    </source>
</evidence>
<protein>
    <submittedName>
        <fullName evidence="1">Uncharacterized protein</fullName>
    </submittedName>
</protein>
<keyword evidence="2" id="KW-1185">Reference proteome</keyword>
<name>A0ACC2M314_PERAE</name>
<reference evidence="1 2" key="1">
    <citation type="journal article" date="2022" name="Hortic Res">
        <title>A haplotype resolved chromosomal level avocado genome allows analysis of novel avocado genes.</title>
        <authorList>
            <person name="Nath O."/>
            <person name="Fletcher S.J."/>
            <person name="Hayward A."/>
            <person name="Shaw L.M."/>
            <person name="Masouleh A.K."/>
            <person name="Furtado A."/>
            <person name="Henry R.J."/>
            <person name="Mitter N."/>
        </authorList>
    </citation>
    <scope>NUCLEOTIDE SEQUENCE [LARGE SCALE GENOMIC DNA]</scope>
    <source>
        <strain evidence="2">cv. Hass</strain>
    </source>
</reference>
<dbReference type="Proteomes" id="UP001234297">
    <property type="component" value="Chromosome 5"/>
</dbReference>
<proteinExistence type="predicted"/>
<organism evidence="1 2">
    <name type="scientific">Persea americana</name>
    <name type="common">Avocado</name>
    <dbReference type="NCBI Taxonomy" id="3435"/>
    <lineage>
        <taxon>Eukaryota</taxon>
        <taxon>Viridiplantae</taxon>
        <taxon>Streptophyta</taxon>
        <taxon>Embryophyta</taxon>
        <taxon>Tracheophyta</taxon>
        <taxon>Spermatophyta</taxon>
        <taxon>Magnoliopsida</taxon>
        <taxon>Magnoliidae</taxon>
        <taxon>Laurales</taxon>
        <taxon>Lauraceae</taxon>
        <taxon>Persea</taxon>
    </lineage>
</organism>